<feature type="transmembrane region" description="Helical" evidence="2">
    <location>
        <begin position="385"/>
        <end position="408"/>
    </location>
</feature>
<dbReference type="Proteomes" id="UP000636479">
    <property type="component" value="Unassembled WGS sequence"/>
</dbReference>
<dbReference type="PANTHER" id="PTHR35043">
    <property type="entry name" value="TRANSCRIPTION FACTOR DOMAIN-CONTAINING PROTEIN"/>
    <property type="match status" value="1"/>
</dbReference>
<dbReference type="RefSeq" id="XP_037213172.1">
    <property type="nucleotide sequence ID" value="XM_037370171.1"/>
</dbReference>
<dbReference type="PANTHER" id="PTHR35043:SF7">
    <property type="entry name" value="TRANSCRIPTION FACTOR DOMAIN-CONTAINING PROTEIN"/>
    <property type="match status" value="1"/>
</dbReference>
<keyword evidence="2" id="KW-0472">Membrane</keyword>
<accession>A0A8H6VRB9</accession>
<feature type="compositionally biased region" description="Polar residues" evidence="1">
    <location>
        <begin position="740"/>
        <end position="756"/>
    </location>
</feature>
<evidence type="ECO:0000313" key="3">
    <source>
        <dbReference type="EMBL" id="KAF7289141.1"/>
    </source>
</evidence>
<proteinExistence type="predicted"/>
<dbReference type="AlphaFoldDB" id="A0A8H6VRB9"/>
<feature type="region of interest" description="Disordered" evidence="1">
    <location>
        <begin position="467"/>
        <end position="487"/>
    </location>
</feature>
<gene>
    <name evidence="3" type="ORF">MIND_01375100</name>
</gene>
<keyword evidence="2" id="KW-1133">Transmembrane helix</keyword>
<evidence type="ECO:0000256" key="2">
    <source>
        <dbReference type="SAM" id="Phobius"/>
    </source>
</evidence>
<feature type="region of interest" description="Disordered" evidence="1">
    <location>
        <begin position="48"/>
        <end position="67"/>
    </location>
</feature>
<sequence length="916" mass="99899">MVAIPGPVSICLVNDSMAPQCFSSWLSHLPWSRLPLIAPSSRKHNFQRSLTAATRAPSSTSSKAASQRCSPACGWPSIQTFHLRHPPRFTDDLGSGLQSNGTFWITLDPCNAVLPSWLSRSSPRSSSLAFALRQRLMAHHFAKQYDISLTHGFFIVMGGFVDSTGHPIVTHAQLKSPSVLAEIKAVSRSTIEDKSKGDLFSKGIALCQAIWFVAQCLSRRSEHIAISQLEISTLAFAAVTVCTRLVWWGKPLGVKEPVRLSTAAPVVQPKSQNLVAENVVQPLIAHLEDLGRNALENPPPQQNSNVKIENDVLSHVLHAILGGQIDYDPSLSYHVPTFWCAADDEWPLSYQATCAILELLCGSFFGALHCAAWSSQFPSTAELKLWRLSAFSIAVIPGVPSIVLLLIIPVKLNYGDALPNWVNEILAVFAFLSMPPFLAGILLYCFARILLLVLMLTTLRALPTLARDTSSSAPPPRLATLSSRPLQPVLPLPHTSALVIRKPSEPFSQRSPPGSCDVAPVPQKSITGYFEKNGACTIERDEQIMVFLMSPATLLCRLNPLDTAPSAPVGRQRISTTEPEIYVAGLGLKARRKLTVWKRETSFRHASSQDSSGIEMTASIVLAGPFVSPAISMLPGKPKIPASGPYQELKGVNEWQGAHEWLGSEEMSGRRQLPRNAAPTPSSYIVSFCAKLSPDYDHTASSSLSQTRLPARHHHFFRPEYCTNNLSLDYICPRLKRRQSSSTGDTDSSPALSSDIYTPPQVPSLPVRSLRACTADTSDPSSGCHTRHVTLRPRLCSAAHAPHTRISSVSGGAVPLCCATQFFPGDDVPGKALVDTVFSDVASKTVKVFFARPGQYAVDIVVRGHAIFCLSMSWGRILPPAIPWALRWPGHRHPPCKSCQRPRAFSLFANQGLWAI</sequence>
<organism evidence="3 4">
    <name type="scientific">Mycena indigotica</name>
    <dbReference type="NCBI Taxonomy" id="2126181"/>
    <lineage>
        <taxon>Eukaryota</taxon>
        <taxon>Fungi</taxon>
        <taxon>Dikarya</taxon>
        <taxon>Basidiomycota</taxon>
        <taxon>Agaricomycotina</taxon>
        <taxon>Agaricomycetes</taxon>
        <taxon>Agaricomycetidae</taxon>
        <taxon>Agaricales</taxon>
        <taxon>Marasmiineae</taxon>
        <taxon>Mycenaceae</taxon>
        <taxon>Mycena</taxon>
    </lineage>
</organism>
<reference evidence="3" key="1">
    <citation type="submission" date="2020-05" db="EMBL/GenBank/DDBJ databases">
        <title>Mycena genomes resolve the evolution of fungal bioluminescence.</title>
        <authorList>
            <person name="Tsai I.J."/>
        </authorList>
    </citation>
    <scope>NUCLEOTIDE SEQUENCE</scope>
    <source>
        <strain evidence="3">171206Taipei</strain>
    </source>
</reference>
<evidence type="ECO:0000256" key="1">
    <source>
        <dbReference type="SAM" id="MobiDB-lite"/>
    </source>
</evidence>
<feature type="region of interest" description="Disordered" evidence="1">
    <location>
        <begin position="739"/>
        <end position="763"/>
    </location>
</feature>
<dbReference type="OrthoDB" id="9451547at2759"/>
<evidence type="ECO:0000313" key="4">
    <source>
        <dbReference type="Proteomes" id="UP000636479"/>
    </source>
</evidence>
<keyword evidence="2" id="KW-0812">Transmembrane</keyword>
<protein>
    <submittedName>
        <fullName evidence="3">Uncharacterized protein</fullName>
    </submittedName>
</protein>
<keyword evidence="4" id="KW-1185">Reference proteome</keyword>
<dbReference type="EMBL" id="JACAZF010000017">
    <property type="protein sequence ID" value="KAF7289141.1"/>
    <property type="molecule type" value="Genomic_DNA"/>
</dbReference>
<feature type="transmembrane region" description="Helical" evidence="2">
    <location>
        <begin position="428"/>
        <end position="457"/>
    </location>
</feature>
<comment type="caution">
    <text evidence="3">The sequence shown here is derived from an EMBL/GenBank/DDBJ whole genome shotgun (WGS) entry which is preliminary data.</text>
</comment>
<name>A0A8H6VRB9_9AGAR</name>
<dbReference type="GeneID" id="59352687"/>